<dbReference type="EMBL" id="VTYN01000013">
    <property type="protein sequence ID" value="NOH49059.1"/>
    <property type="molecule type" value="Genomic_DNA"/>
</dbReference>
<dbReference type="GO" id="GO:0016787">
    <property type="term" value="F:hydrolase activity"/>
    <property type="evidence" value="ECO:0007669"/>
    <property type="project" value="UniProtKB-KW"/>
</dbReference>
<feature type="chain" id="PRO_5030834042" evidence="1">
    <location>
        <begin position="21"/>
        <end position="425"/>
    </location>
</feature>
<protein>
    <submittedName>
        <fullName evidence="3">Serine hydrolase</fullName>
    </submittedName>
</protein>
<comment type="caution">
    <text evidence="3">The sequence shown here is derived from an EMBL/GenBank/DDBJ whole genome shotgun (WGS) entry which is preliminary data.</text>
</comment>
<dbReference type="PANTHER" id="PTHR43283">
    <property type="entry name" value="BETA-LACTAMASE-RELATED"/>
    <property type="match status" value="1"/>
</dbReference>
<proteinExistence type="predicted"/>
<dbReference type="InterPro" id="IPR001466">
    <property type="entry name" value="Beta-lactam-related"/>
</dbReference>
<accession>A0A7Y4E2N0</accession>
<keyword evidence="1" id="KW-0732">Signal</keyword>
<gene>
    <name evidence="3" type="ORF">F0262_13455</name>
</gene>
<dbReference type="InterPro" id="IPR050789">
    <property type="entry name" value="Diverse_Enzym_Activities"/>
</dbReference>
<sequence>MKKTILAATIALTSVLGVQAATLHTPDKAFLEAASAVGITQQNWDHGVLARTTMINAYRFTPHVELKTGDYSHDLGKASGLELSKLSGHDIDGEYPLDVIIRDRLNTDALVILKDGKLVDEYYWNGMDKDRTHLMMSITKSFTSMTLSQLVAEGKVDMNALITDYLPELKASPGFARATVQEVADMRSGIKIDFTPGMLWDERMTHVQEWYGENQYPELESVLDFGATLNKRLDTEAGITYDYQCANTEMLGMIVQRVTGKSLAENMEARIWKKVGFENNAYLQSNSNGEAVGSGGLNAVPRDVAKMMDVLVNGGKNRAGEQIIAPEFINNLLEGNEEVRIAWANGSESKMAKDAWYKDQIRTFNIKGHKFLTFVGIHGQVTIGEPSTGIVLHFNGSQPEHQAKRTVAMTFLDVVPTLLSAAAQQ</sequence>
<evidence type="ECO:0000313" key="3">
    <source>
        <dbReference type="EMBL" id="NOH49059.1"/>
    </source>
</evidence>
<evidence type="ECO:0000313" key="4">
    <source>
        <dbReference type="Proteomes" id="UP000572072"/>
    </source>
</evidence>
<dbReference type="InterPro" id="IPR012338">
    <property type="entry name" value="Beta-lactam/transpept-like"/>
</dbReference>
<evidence type="ECO:0000256" key="1">
    <source>
        <dbReference type="SAM" id="SignalP"/>
    </source>
</evidence>
<dbReference type="SUPFAM" id="SSF56601">
    <property type="entry name" value="beta-lactamase/transpeptidase-like"/>
    <property type="match status" value="1"/>
</dbReference>
<dbReference type="Proteomes" id="UP000572072">
    <property type="component" value="Unassembled WGS sequence"/>
</dbReference>
<dbReference type="Pfam" id="PF00144">
    <property type="entry name" value="Beta-lactamase"/>
    <property type="match status" value="1"/>
</dbReference>
<dbReference type="PANTHER" id="PTHR43283:SF7">
    <property type="entry name" value="BETA-LACTAMASE-RELATED DOMAIN-CONTAINING PROTEIN"/>
    <property type="match status" value="1"/>
</dbReference>
<evidence type="ECO:0000259" key="2">
    <source>
        <dbReference type="Pfam" id="PF00144"/>
    </source>
</evidence>
<feature type="signal peptide" evidence="1">
    <location>
        <begin position="1"/>
        <end position="20"/>
    </location>
</feature>
<name>A0A7Y4E2N0_9VIBR</name>
<dbReference type="Gene3D" id="3.40.710.10">
    <property type="entry name" value="DD-peptidase/beta-lactamase superfamily"/>
    <property type="match status" value="1"/>
</dbReference>
<dbReference type="RefSeq" id="WP_171358191.1">
    <property type="nucleotide sequence ID" value="NZ_VTYN01000013.1"/>
</dbReference>
<dbReference type="AlphaFoldDB" id="A0A7Y4E2N0"/>
<organism evidence="3 4">
    <name type="scientific">Vibrio rotiferianus</name>
    <dbReference type="NCBI Taxonomy" id="190895"/>
    <lineage>
        <taxon>Bacteria</taxon>
        <taxon>Pseudomonadati</taxon>
        <taxon>Pseudomonadota</taxon>
        <taxon>Gammaproteobacteria</taxon>
        <taxon>Vibrionales</taxon>
        <taxon>Vibrionaceae</taxon>
        <taxon>Vibrio</taxon>
    </lineage>
</organism>
<feature type="domain" description="Beta-lactamase-related" evidence="2">
    <location>
        <begin position="107"/>
        <end position="399"/>
    </location>
</feature>
<keyword evidence="3" id="KW-0378">Hydrolase</keyword>
<reference evidence="3 4" key="1">
    <citation type="submission" date="2019-08" db="EMBL/GenBank/DDBJ databases">
        <title>Draft genome sequencing and comparative genomics of hatchery-associated Vibrios.</title>
        <authorList>
            <person name="Kehlet-Delgado H."/>
            <person name="Mueller R.S."/>
        </authorList>
    </citation>
    <scope>NUCLEOTIDE SEQUENCE [LARGE SCALE GENOMIC DNA]</scope>
    <source>
        <strain evidence="3 4">00-78-3</strain>
    </source>
</reference>